<feature type="transmembrane region" description="Helical" evidence="2">
    <location>
        <begin position="284"/>
        <end position="306"/>
    </location>
</feature>
<proteinExistence type="predicted"/>
<accession>A0AA39Y2E6</accession>
<feature type="transmembrane region" description="Helical" evidence="2">
    <location>
        <begin position="112"/>
        <end position="128"/>
    </location>
</feature>
<dbReference type="Proteomes" id="UP001174936">
    <property type="component" value="Unassembled WGS sequence"/>
</dbReference>
<sequence>MDSAKGMTRQLASLGSLRGGSIASKDWSRYLVALPLLGLCMVASHIMSIGPALSFAKAQLDSRNVVWNDGWRGVPILQNFYNIGGLDDIVSLANMFFMPAVYGYDSTSRTQVISFLSDGGVVLAIWWLESLRSGRKSLYLQYPSLLALTGQLIGLGVVAPLYAFLSLIAPSAASYSLPSSTTALLPALVLGFYTPTLLTLASPDLADRQAFLSIWQLFPVWVSLAYHTIAILSPTPKVDISGISVRPPSSAVSTTSDSDSEPDSHASDPSTPSISLPKLYRDLLLMRISIGVPSILGAAAWVFTLFRTRGHIAEIFVPTGSPADGLPSLTAFSAQFLRWDWTFVFGAMVLWLGVVYARESAGDVTGERGMGYQYLPKALRGGSKATGWAAMATGAAATGLTLGPGALLGLGWWWREEVKVAELEKSLLKIEVQRKVDALLRANGA</sequence>
<dbReference type="AlphaFoldDB" id="A0AA39Y2E6"/>
<name>A0AA39Y2E6_9PEZI</name>
<keyword evidence="2" id="KW-0472">Membrane</keyword>
<evidence type="ECO:0000313" key="4">
    <source>
        <dbReference type="Proteomes" id="UP001174936"/>
    </source>
</evidence>
<gene>
    <name evidence="3" type="ORF">B0T16DRAFT_460701</name>
</gene>
<feature type="transmembrane region" description="Helical" evidence="2">
    <location>
        <begin position="183"/>
        <end position="201"/>
    </location>
</feature>
<organism evidence="3 4">
    <name type="scientific">Cercophora newfieldiana</name>
    <dbReference type="NCBI Taxonomy" id="92897"/>
    <lineage>
        <taxon>Eukaryota</taxon>
        <taxon>Fungi</taxon>
        <taxon>Dikarya</taxon>
        <taxon>Ascomycota</taxon>
        <taxon>Pezizomycotina</taxon>
        <taxon>Sordariomycetes</taxon>
        <taxon>Sordariomycetidae</taxon>
        <taxon>Sordariales</taxon>
        <taxon>Lasiosphaeriaceae</taxon>
        <taxon>Cercophora</taxon>
    </lineage>
</organism>
<protein>
    <submittedName>
        <fullName evidence="3">Uncharacterized protein</fullName>
    </submittedName>
</protein>
<feature type="transmembrane region" description="Helical" evidence="2">
    <location>
        <begin position="388"/>
        <end position="414"/>
    </location>
</feature>
<evidence type="ECO:0000313" key="3">
    <source>
        <dbReference type="EMBL" id="KAK0644673.1"/>
    </source>
</evidence>
<feature type="region of interest" description="Disordered" evidence="1">
    <location>
        <begin position="249"/>
        <end position="272"/>
    </location>
</feature>
<feature type="transmembrane region" description="Helical" evidence="2">
    <location>
        <begin position="339"/>
        <end position="357"/>
    </location>
</feature>
<keyword evidence="2" id="KW-1133">Transmembrane helix</keyword>
<feature type="transmembrane region" description="Helical" evidence="2">
    <location>
        <begin position="213"/>
        <end position="232"/>
    </location>
</feature>
<feature type="transmembrane region" description="Helical" evidence="2">
    <location>
        <begin position="30"/>
        <end position="53"/>
    </location>
</feature>
<evidence type="ECO:0000256" key="2">
    <source>
        <dbReference type="SAM" id="Phobius"/>
    </source>
</evidence>
<evidence type="ECO:0000256" key="1">
    <source>
        <dbReference type="SAM" id="MobiDB-lite"/>
    </source>
</evidence>
<keyword evidence="2" id="KW-0812">Transmembrane</keyword>
<reference evidence="3" key="1">
    <citation type="submission" date="2023-06" db="EMBL/GenBank/DDBJ databases">
        <title>Genome-scale phylogeny and comparative genomics of the fungal order Sordariales.</title>
        <authorList>
            <consortium name="Lawrence Berkeley National Laboratory"/>
            <person name="Hensen N."/>
            <person name="Bonometti L."/>
            <person name="Westerberg I."/>
            <person name="Brannstrom I.O."/>
            <person name="Guillou S."/>
            <person name="Cros-Aarteil S."/>
            <person name="Calhoun S."/>
            <person name="Haridas S."/>
            <person name="Kuo A."/>
            <person name="Mondo S."/>
            <person name="Pangilinan J."/>
            <person name="Riley R."/>
            <person name="Labutti K."/>
            <person name="Andreopoulos B."/>
            <person name="Lipzen A."/>
            <person name="Chen C."/>
            <person name="Yanf M."/>
            <person name="Daum C."/>
            <person name="Ng V."/>
            <person name="Clum A."/>
            <person name="Steindorff A."/>
            <person name="Ohm R."/>
            <person name="Martin F."/>
            <person name="Silar P."/>
            <person name="Natvig D."/>
            <person name="Lalanne C."/>
            <person name="Gautier V."/>
            <person name="Ament-Velasquez S.L."/>
            <person name="Kruys A."/>
            <person name="Hutchinson M.I."/>
            <person name="Powell A.J."/>
            <person name="Barry K."/>
            <person name="Miller A.N."/>
            <person name="Grigoriev I.V."/>
            <person name="Debuchy R."/>
            <person name="Gladieux P."/>
            <person name="Thoren M.H."/>
            <person name="Johannesson H."/>
        </authorList>
    </citation>
    <scope>NUCLEOTIDE SEQUENCE</scope>
    <source>
        <strain evidence="3">SMH2532-1</strain>
    </source>
</reference>
<keyword evidence="4" id="KW-1185">Reference proteome</keyword>
<feature type="transmembrane region" description="Helical" evidence="2">
    <location>
        <begin position="140"/>
        <end position="163"/>
    </location>
</feature>
<comment type="caution">
    <text evidence="3">The sequence shown here is derived from an EMBL/GenBank/DDBJ whole genome shotgun (WGS) entry which is preliminary data.</text>
</comment>
<dbReference type="EMBL" id="JAULSV010000005">
    <property type="protein sequence ID" value="KAK0644673.1"/>
    <property type="molecule type" value="Genomic_DNA"/>
</dbReference>